<dbReference type="AlphaFoldDB" id="A0A7H4LJB2"/>
<gene>
    <name evidence="2" type="ORF">CAMPLR22A2D_LOCUS3313</name>
</gene>
<feature type="compositionally biased region" description="Pro residues" evidence="1">
    <location>
        <begin position="34"/>
        <end position="44"/>
    </location>
</feature>
<protein>
    <submittedName>
        <fullName evidence="2">Uncharacterized protein</fullName>
    </submittedName>
</protein>
<feature type="region of interest" description="Disordered" evidence="1">
    <location>
        <begin position="1"/>
        <end position="47"/>
    </location>
</feature>
<dbReference type="Gramene" id="TraesSYM2D03G01229150.1">
    <property type="protein sequence ID" value="TraesSYM2D03G01229150.1.CDS1"/>
    <property type="gene ID" value="TraesSYM2D03G01229150"/>
</dbReference>
<evidence type="ECO:0000313" key="2">
    <source>
        <dbReference type="EMBL" id="SPT18700.1"/>
    </source>
</evidence>
<dbReference type="Gramene" id="TraesPARA_EIv1.0_0707110.1">
    <property type="protein sequence ID" value="TraesPARA_EIv1.0_0707110.1.CDS1"/>
    <property type="gene ID" value="TraesPARA_EIv1.0_0707110"/>
</dbReference>
<evidence type="ECO:0000313" key="3">
    <source>
        <dbReference type="Proteomes" id="UP000280104"/>
    </source>
</evidence>
<organism evidence="2 3">
    <name type="scientific">Triticum aestivum</name>
    <name type="common">Wheat</name>
    <dbReference type="NCBI Taxonomy" id="4565"/>
    <lineage>
        <taxon>Eukaryota</taxon>
        <taxon>Viridiplantae</taxon>
        <taxon>Streptophyta</taxon>
        <taxon>Embryophyta</taxon>
        <taxon>Tracheophyta</taxon>
        <taxon>Spermatophyta</taxon>
        <taxon>Magnoliopsida</taxon>
        <taxon>Liliopsida</taxon>
        <taxon>Poales</taxon>
        <taxon>Poaceae</taxon>
        <taxon>BOP clade</taxon>
        <taxon>Pooideae</taxon>
        <taxon>Triticodae</taxon>
        <taxon>Triticeae</taxon>
        <taxon>Triticinae</taxon>
        <taxon>Triticum</taxon>
    </lineage>
</organism>
<dbReference type="EMBL" id="LS480641">
    <property type="protein sequence ID" value="SPT18700.1"/>
    <property type="molecule type" value="Genomic_DNA"/>
</dbReference>
<accession>A0A7H4LJB2</accession>
<name>A0A7H4LJB2_WHEAT</name>
<proteinExistence type="predicted"/>
<dbReference type="Gramene" id="TraesSTA2D03G01202690.1">
    <property type="protein sequence ID" value="TraesSTA2D03G01202690.1.CDS1"/>
    <property type="gene ID" value="TraesSTA2D03G01202690"/>
</dbReference>
<dbReference type="Proteomes" id="UP000280104">
    <property type="component" value="Chromosome II"/>
</dbReference>
<feature type="region of interest" description="Disordered" evidence="1">
    <location>
        <begin position="151"/>
        <end position="199"/>
    </location>
</feature>
<dbReference type="Gramene" id="TraesNOR2D03G01230110.1">
    <property type="protein sequence ID" value="TraesNOR2D03G01230110.1.CDS1"/>
    <property type="gene ID" value="TraesNOR2D03G01230110"/>
</dbReference>
<evidence type="ECO:0000256" key="1">
    <source>
        <dbReference type="SAM" id="MobiDB-lite"/>
    </source>
</evidence>
<dbReference type="Gramene" id="TraesJUL2D03G01220230.1">
    <property type="protein sequence ID" value="TraesJUL2D03G01220230.1.CDS1"/>
    <property type="gene ID" value="TraesJUL2D03G01220230"/>
</dbReference>
<reference evidence="2 3" key="1">
    <citation type="submission" date="2018-05" db="EMBL/GenBank/DDBJ databases">
        <authorList>
            <person name="Thind KAUR A."/>
        </authorList>
    </citation>
    <scope>NUCLEOTIDE SEQUENCE [LARGE SCALE GENOMIC DNA]</scope>
</reference>
<dbReference type="Gramene" id="TraesLAC2D03G01165460.1">
    <property type="protein sequence ID" value="TraesLAC2D03G01165460.1.CDS1"/>
    <property type="gene ID" value="TraesLAC2D03G01165460"/>
</dbReference>
<dbReference type="Gramene" id="TraesJAG2D03G01220050.1">
    <property type="protein sequence ID" value="TraesJAG2D03G01220050.1.CDS1"/>
    <property type="gene ID" value="TraesJAG2D03G01220050"/>
</dbReference>
<feature type="compositionally biased region" description="Polar residues" evidence="1">
    <location>
        <begin position="8"/>
        <end position="17"/>
    </location>
</feature>
<dbReference type="Gramene" id="TraesMAC2D03G01211860.1">
    <property type="protein sequence ID" value="TraesMAC2D03G01211860.1.CDS1"/>
    <property type="gene ID" value="TraesMAC2D03G01211860"/>
</dbReference>
<dbReference type="Gramene" id="TraesARI2D03G01230100.1">
    <property type="protein sequence ID" value="TraesARI2D03G01230100.1.CDS1"/>
    <property type="gene ID" value="TraesARI2D03G01230100"/>
</dbReference>
<feature type="compositionally biased region" description="Pro residues" evidence="1">
    <location>
        <begin position="183"/>
        <end position="197"/>
    </location>
</feature>
<sequence>MGLWNHACQPQTASQPWSSSSGRRRGSVKKEEPASPPRRAPAPPAFSIAPTAAGERDRHYIEAAVYRCYWETRTPLPWSDVHLPNNWHLSADRVPIPPVPLSGRARRQEIERRRRLLPDDLYYVDRYAPDSPLWGTWFQDEQDMRQASFFASTSTGPRRPGPERRAAAPQVRGRTRVRDLTPTPSPTPSPSPPPPPRMTAEEQARLMARVMEDSMCTHDERQWEGLEEMTALSAAGDVAIPELEMVAKEEVMEEAPAAAFHPALVGQHWS</sequence>
<dbReference type="Gramene" id="TraesLDM2D03G01214690.1">
    <property type="protein sequence ID" value="TraesLDM2D03G01214690.1.CDS1"/>
    <property type="gene ID" value="TraesLDM2D03G01214690"/>
</dbReference>